<keyword evidence="3" id="KW-0175">Coiled coil</keyword>
<dbReference type="GO" id="GO:0032259">
    <property type="term" value="P:methylation"/>
    <property type="evidence" value="ECO:0007669"/>
    <property type="project" value="UniProtKB-KW"/>
</dbReference>
<name>A0A1G7XWF0_9HYPH</name>
<feature type="coiled-coil region" evidence="3">
    <location>
        <begin position="412"/>
        <end position="460"/>
    </location>
</feature>
<evidence type="ECO:0000313" key="4">
    <source>
        <dbReference type="EMBL" id="SDG88393.1"/>
    </source>
</evidence>
<dbReference type="PANTHER" id="PTHR40048">
    <property type="entry name" value="RHAMNOSYL O-METHYLTRANSFERASE"/>
    <property type="match status" value="1"/>
</dbReference>
<dbReference type="GO" id="GO:0005886">
    <property type="term" value="C:plasma membrane"/>
    <property type="evidence" value="ECO:0007669"/>
    <property type="project" value="TreeGrafter"/>
</dbReference>
<proteinExistence type="predicted"/>
<accession>A0A1G7XWF0</accession>
<dbReference type="GO" id="GO:0071770">
    <property type="term" value="P:DIM/DIP cell wall layer assembly"/>
    <property type="evidence" value="ECO:0007669"/>
    <property type="project" value="TreeGrafter"/>
</dbReference>
<evidence type="ECO:0000256" key="2">
    <source>
        <dbReference type="ARBA" id="ARBA00022679"/>
    </source>
</evidence>
<protein>
    <submittedName>
        <fullName evidence="4">Methyltransferase domain-containing protein</fullName>
    </submittedName>
</protein>
<dbReference type="GO" id="GO:0008168">
    <property type="term" value="F:methyltransferase activity"/>
    <property type="evidence" value="ECO:0007669"/>
    <property type="project" value="UniProtKB-KW"/>
</dbReference>
<dbReference type="STRING" id="440168.SAMN04487974_11137"/>
<reference evidence="4 5" key="1">
    <citation type="submission" date="2016-10" db="EMBL/GenBank/DDBJ databases">
        <authorList>
            <person name="de Groot N.N."/>
        </authorList>
    </citation>
    <scope>NUCLEOTIDE SEQUENCE [LARGE SCALE GENOMIC DNA]</scope>
    <source>
        <strain evidence="4 5">CGMCC 1.10267</strain>
    </source>
</reference>
<dbReference type="SUPFAM" id="SSF53335">
    <property type="entry name" value="S-adenosyl-L-methionine-dependent methyltransferases"/>
    <property type="match status" value="1"/>
</dbReference>
<keyword evidence="5" id="KW-1185">Reference proteome</keyword>
<sequence length="479" mass="53624">MSYANRASFMEPRRVVEPLAWAGHIPFAFWLVEVLRPKCIVELGTHTGNSFCAFAQAVEAFEIDAKVFAVDHWQGDEHAGAYSKDVFAELSQYIETLYPQIASMVRSSFDEALPEFADKSIDLLHIDGMHTYEAVRQDFLAWLPKVASNGIVLFHDTAVTERNFGVGAFLKELSADYQVFDFHHSHGLGVVAIGAVPQALAPLFNNLSDSDGLDAATVFEMLGNGVLTRAHADRFSTHSDVRICRPGPAQENPKMRERLDLIANFFHRQNELRSSYRSPFVATEQAYDLLVARILSSGYFSPRFYASQLGSTDLSDRELCRHYLSLGEKEGRLPSHRFNPSYYAEANPDVASSRYGLLEHFVLLGRLEGRHGVGEDSQVIDAAKLSAHSQSQMKAQIPEDTIGAGEPIELAFEQLSNEMSRAQDQLTQAREQLEQTRQSEQAAKDALENTSQRLRAIENSRLWRMTAGLRAVIHKMRGN</sequence>
<keyword evidence="2 4" id="KW-0808">Transferase</keyword>
<keyword evidence="1 4" id="KW-0489">Methyltransferase</keyword>
<evidence type="ECO:0000313" key="5">
    <source>
        <dbReference type="Proteomes" id="UP000199495"/>
    </source>
</evidence>
<dbReference type="Pfam" id="PF13578">
    <property type="entry name" value="Methyltransf_24"/>
    <property type="match status" value="1"/>
</dbReference>
<dbReference type="AlphaFoldDB" id="A0A1G7XWF0"/>
<dbReference type="InterPro" id="IPR029063">
    <property type="entry name" value="SAM-dependent_MTases_sf"/>
</dbReference>
<dbReference type="PANTHER" id="PTHR40048:SF1">
    <property type="entry name" value="RHAMNOSYL O-METHYLTRANSFERASE"/>
    <property type="match status" value="1"/>
</dbReference>
<gene>
    <name evidence="4" type="ORF">SAMN04487974_11137</name>
</gene>
<organism evidence="4 5">
    <name type="scientific">Pelagibacterium luteolum</name>
    <dbReference type="NCBI Taxonomy" id="440168"/>
    <lineage>
        <taxon>Bacteria</taxon>
        <taxon>Pseudomonadati</taxon>
        <taxon>Pseudomonadota</taxon>
        <taxon>Alphaproteobacteria</taxon>
        <taxon>Hyphomicrobiales</taxon>
        <taxon>Devosiaceae</taxon>
        <taxon>Pelagibacterium</taxon>
    </lineage>
</organism>
<evidence type="ECO:0000256" key="1">
    <source>
        <dbReference type="ARBA" id="ARBA00022603"/>
    </source>
</evidence>
<dbReference type="Gene3D" id="3.40.50.150">
    <property type="entry name" value="Vaccinia Virus protein VP39"/>
    <property type="match status" value="1"/>
</dbReference>
<dbReference type="Proteomes" id="UP000199495">
    <property type="component" value="Unassembled WGS sequence"/>
</dbReference>
<dbReference type="EMBL" id="FNCS01000011">
    <property type="protein sequence ID" value="SDG88393.1"/>
    <property type="molecule type" value="Genomic_DNA"/>
</dbReference>
<evidence type="ECO:0000256" key="3">
    <source>
        <dbReference type="SAM" id="Coils"/>
    </source>
</evidence>